<dbReference type="Proteomes" id="UP000000268">
    <property type="component" value="Chromosome"/>
</dbReference>
<evidence type="ECO:0000313" key="1">
    <source>
        <dbReference type="EMBL" id="ABW26635.1"/>
    </source>
</evidence>
<dbReference type="Gene3D" id="3.30.110.170">
    <property type="entry name" value="Protein of unknown function (DUF541), domain 1"/>
    <property type="match status" value="1"/>
</dbReference>
<proteinExistence type="predicted"/>
<accession>B0CA48</accession>
<organism evidence="1 2">
    <name type="scientific">Acaryochloris marina (strain MBIC 11017)</name>
    <dbReference type="NCBI Taxonomy" id="329726"/>
    <lineage>
        <taxon>Bacteria</taxon>
        <taxon>Bacillati</taxon>
        <taxon>Cyanobacteriota</taxon>
        <taxon>Cyanophyceae</taxon>
        <taxon>Acaryochloridales</taxon>
        <taxon>Acaryochloridaceae</taxon>
        <taxon>Acaryochloris</taxon>
    </lineage>
</organism>
<reference evidence="1 2" key="1">
    <citation type="journal article" date="2008" name="Proc. Natl. Acad. Sci. U.S.A.">
        <title>Niche adaptation and genome expansion in the chlorophyll d-producing cyanobacterium Acaryochloris marina.</title>
        <authorList>
            <person name="Swingley W.D."/>
            <person name="Chen M."/>
            <person name="Cheung P.C."/>
            <person name="Conrad A.L."/>
            <person name="Dejesa L.C."/>
            <person name="Hao J."/>
            <person name="Honchak B.M."/>
            <person name="Karbach L.E."/>
            <person name="Kurdoglu A."/>
            <person name="Lahiri S."/>
            <person name="Mastrian S.D."/>
            <person name="Miyashita H."/>
            <person name="Page L."/>
            <person name="Ramakrishna P."/>
            <person name="Satoh S."/>
            <person name="Sattley W.M."/>
            <person name="Shimada Y."/>
            <person name="Taylor H.L."/>
            <person name="Tomo T."/>
            <person name="Tsuchiya T."/>
            <person name="Wang Z.T."/>
            <person name="Raymond J."/>
            <person name="Mimuro M."/>
            <person name="Blankenship R.E."/>
            <person name="Touchman J.W."/>
        </authorList>
    </citation>
    <scope>NUCLEOTIDE SEQUENCE [LARGE SCALE GENOMIC DNA]</scope>
    <source>
        <strain evidence="2">MBIC 11017</strain>
    </source>
</reference>
<dbReference type="EMBL" id="CP000828">
    <property type="protein sequence ID" value="ABW26635.1"/>
    <property type="molecule type" value="Genomic_DNA"/>
</dbReference>
<dbReference type="Gene3D" id="3.30.70.2970">
    <property type="entry name" value="Protein of unknown function (DUF541), domain 2"/>
    <property type="match status" value="1"/>
</dbReference>
<gene>
    <name evidence="1" type="ordered locus">AM1_1611</name>
</gene>
<sequence length="236" mass="26646">MPKKYIEVVGEGSYQEFPEKVVLDVELSVRAAKEESAGEENRQLANTLVNELLGSGLTQEEIYFGGRESVVPWWKRKKAGQETRTKITIISSRRELVYKATEQINRYIESKRITVEISERQPVYEAHESVDFEALEAALKNAREKAGHLAQLASCVLGEVLEIEEWKRNTRSSGSYGDPDWWGDSGAMMGAAGSAGFDDEPASYLKGNNRTVYVKLRVRYEIKPAVSYKSIFNRGR</sequence>
<dbReference type="eggNOG" id="ENOG50335BG">
    <property type="taxonomic scope" value="Bacteria"/>
</dbReference>
<keyword evidence="2" id="KW-1185">Reference proteome</keyword>
<dbReference type="InterPro" id="IPR007497">
    <property type="entry name" value="SIMPL/DUF541"/>
</dbReference>
<protein>
    <recommendedName>
        <fullName evidence="3">SIMPL domain-containing protein</fullName>
    </recommendedName>
</protein>
<dbReference type="AlphaFoldDB" id="B0CA48"/>
<dbReference type="Pfam" id="PF04402">
    <property type="entry name" value="SIMPL"/>
    <property type="match status" value="1"/>
</dbReference>
<dbReference type="RefSeq" id="WP_012162159.1">
    <property type="nucleotide sequence ID" value="NC_009925.1"/>
</dbReference>
<dbReference type="STRING" id="329726.AM1_1611"/>
<evidence type="ECO:0000313" key="2">
    <source>
        <dbReference type="Proteomes" id="UP000000268"/>
    </source>
</evidence>
<evidence type="ECO:0008006" key="3">
    <source>
        <dbReference type="Google" id="ProtNLM"/>
    </source>
</evidence>
<name>B0CA48_ACAM1</name>
<dbReference type="HOGENOM" id="CLU_1173423_0_0_3"/>
<dbReference type="KEGG" id="amr:AM1_1611"/>
<dbReference type="OrthoDB" id="8775296at2"/>